<name>A0A8S1V0G8_PAROT</name>
<comment type="caution">
    <text evidence="1">The sequence shown here is derived from an EMBL/GenBank/DDBJ whole genome shotgun (WGS) entry which is preliminary data.</text>
</comment>
<dbReference type="EMBL" id="CAJJDP010000056">
    <property type="protein sequence ID" value="CAD8170860.1"/>
    <property type="molecule type" value="Genomic_DNA"/>
</dbReference>
<dbReference type="Proteomes" id="UP000683925">
    <property type="component" value="Unassembled WGS sequence"/>
</dbReference>
<sequence length="75" mass="8888">MIKSMGKEDMFIIASMNIMMEFGEEWKRGFGIMKFNDRQEQMERGQMSNYVAKPKCNTFNGILIEKSRIGIKKKW</sequence>
<protein>
    <submittedName>
        <fullName evidence="1">Uncharacterized protein</fullName>
    </submittedName>
</protein>
<keyword evidence="2" id="KW-1185">Reference proteome</keyword>
<evidence type="ECO:0000313" key="2">
    <source>
        <dbReference type="Proteomes" id="UP000683925"/>
    </source>
</evidence>
<dbReference type="AlphaFoldDB" id="A0A8S1V0G8"/>
<accession>A0A8S1V0G8</accession>
<gene>
    <name evidence="1" type="ORF">POCTA_138.1.T0570092</name>
</gene>
<evidence type="ECO:0000313" key="1">
    <source>
        <dbReference type="EMBL" id="CAD8170860.1"/>
    </source>
</evidence>
<proteinExistence type="predicted"/>
<reference evidence="1" key="1">
    <citation type="submission" date="2021-01" db="EMBL/GenBank/DDBJ databases">
        <authorList>
            <consortium name="Genoscope - CEA"/>
            <person name="William W."/>
        </authorList>
    </citation>
    <scope>NUCLEOTIDE SEQUENCE</scope>
</reference>
<organism evidence="1 2">
    <name type="scientific">Paramecium octaurelia</name>
    <dbReference type="NCBI Taxonomy" id="43137"/>
    <lineage>
        <taxon>Eukaryota</taxon>
        <taxon>Sar</taxon>
        <taxon>Alveolata</taxon>
        <taxon>Ciliophora</taxon>
        <taxon>Intramacronucleata</taxon>
        <taxon>Oligohymenophorea</taxon>
        <taxon>Peniculida</taxon>
        <taxon>Parameciidae</taxon>
        <taxon>Paramecium</taxon>
    </lineage>
</organism>